<evidence type="ECO:0000313" key="2">
    <source>
        <dbReference type="EMBL" id="MBW0515468.1"/>
    </source>
</evidence>
<proteinExistence type="predicted"/>
<sequence>MVLLLDSRQAWCGKSLEKQEEWKRLGRGINSTSSPCSSSLTSASGSGGKSSIHLILFTMPSVFIVEIGTPELEYIGLPPTGMGPPTLVYLATSLCLEPVIESRCQYPFKKTNQFTYKQNTLKYHQE</sequence>
<reference evidence="2" key="1">
    <citation type="submission" date="2021-03" db="EMBL/GenBank/DDBJ databases">
        <title>Draft genome sequence of rust myrtle Austropuccinia psidii MF-1, a brazilian biotype.</title>
        <authorList>
            <person name="Quecine M.C."/>
            <person name="Pachon D.M.R."/>
            <person name="Bonatelli M.L."/>
            <person name="Correr F.H."/>
            <person name="Franceschini L.M."/>
            <person name="Leite T.F."/>
            <person name="Margarido G.R.A."/>
            <person name="Almeida C.A."/>
            <person name="Ferrarezi J.A."/>
            <person name="Labate C.A."/>
        </authorList>
    </citation>
    <scope>NUCLEOTIDE SEQUENCE</scope>
    <source>
        <strain evidence="2">MF-1</strain>
    </source>
</reference>
<feature type="compositionally biased region" description="Low complexity" evidence="1">
    <location>
        <begin position="31"/>
        <end position="44"/>
    </location>
</feature>
<dbReference type="AlphaFoldDB" id="A0A9Q3HS61"/>
<accession>A0A9Q3HS61</accession>
<protein>
    <submittedName>
        <fullName evidence="2">Uncharacterized protein</fullName>
    </submittedName>
</protein>
<feature type="region of interest" description="Disordered" evidence="1">
    <location>
        <begin position="28"/>
        <end position="48"/>
    </location>
</feature>
<gene>
    <name evidence="2" type="ORF">O181_055183</name>
</gene>
<evidence type="ECO:0000256" key="1">
    <source>
        <dbReference type="SAM" id="MobiDB-lite"/>
    </source>
</evidence>
<name>A0A9Q3HS61_9BASI</name>
<organism evidence="2 3">
    <name type="scientific">Austropuccinia psidii MF-1</name>
    <dbReference type="NCBI Taxonomy" id="1389203"/>
    <lineage>
        <taxon>Eukaryota</taxon>
        <taxon>Fungi</taxon>
        <taxon>Dikarya</taxon>
        <taxon>Basidiomycota</taxon>
        <taxon>Pucciniomycotina</taxon>
        <taxon>Pucciniomycetes</taxon>
        <taxon>Pucciniales</taxon>
        <taxon>Sphaerophragmiaceae</taxon>
        <taxon>Austropuccinia</taxon>
    </lineage>
</organism>
<evidence type="ECO:0000313" key="3">
    <source>
        <dbReference type="Proteomes" id="UP000765509"/>
    </source>
</evidence>
<comment type="caution">
    <text evidence="2">The sequence shown here is derived from an EMBL/GenBank/DDBJ whole genome shotgun (WGS) entry which is preliminary data.</text>
</comment>
<dbReference type="EMBL" id="AVOT02024646">
    <property type="protein sequence ID" value="MBW0515468.1"/>
    <property type="molecule type" value="Genomic_DNA"/>
</dbReference>
<dbReference type="Proteomes" id="UP000765509">
    <property type="component" value="Unassembled WGS sequence"/>
</dbReference>
<keyword evidence="3" id="KW-1185">Reference proteome</keyword>